<dbReference type="OMA" id="NCEVQAR"/>
<dbReference type="AlphaFoldDB" id="A2FF23"/>
<reference evidence="2" key="1">
    <citation type="submission" date="2006-10" db="EMBL/GenBank/DDBJ databases">
        <authorList>
            <person name="Amadeo P."/>
            <person name="Zhao Q."/>
            <person name="Wortman J."/>
            <person name="Fraser-Liggett C."/>
            <person name="Carlton J."/>
        </authorList>
    </citation>
    <scope>NUCLEOTIDE SEQUENCE</scope>
    <source>
        <strain evidence="2">G3</strain>
    </source>
</reference>
<evidence type="ECO:0000313" key="2">
    <source>
        <dbReference type="EMBL" id="EAX96481.1"/>
    </source>
</evidence>
<dbReference type="VEuPathDB" id="TrichDB:TVAGG3_1030060"/>
<dbReference type="STRING" id="5722.A2FF23"/>
<gene>
    <name evidence="2" type="ORF">TVAG_277620</name>
</gene>
<dbReference type="EMBL" id="DS113756">
    <property type="protein sequence ID" value="EAX96481.1"/>
    <property type="molecule type" value="Genomic_DNA"/>
</dbReference>
<accession>A2FF23</accession>
<feature type="coiled-coil region" evidence="1">
    <location>
        <begin position="444"/>
        <end position="471"/>
    </location>
</feature>
<dbReference type="SMR" id="A2FF23"/>
<reference evidence="2" key="2">
    <citation type="journal article" date="2007" name="Science">
        <title>Draft genome sequence of the sexually transmitted pathogen Trichomonas vaginalis.</title>
        <authorList>
            <person name="Carlton J.M."/>
            <person name="Hirt R.P."/>
            <person name="Silva J.C."/>
            <person name="Delcher A.L."/>
            <person name="Schatz M."/>
            <person name="Zhao Q."/>
            <person name="Wortman J.R."/>
            <person name="Bidwell S.L."/>
            <person name="Alsmark U.C.M."/>
            <person name="Besteiro S."/>
            <person name="Sicheritz-Ponten T."/>
            <person name="Noel C.J."/>
            <person name="Dacks J.B."/>
            <person name="Foster P.G."/>
            <person name="Simillion C."/>
            <person name="Van de Peer Y."/>
            <person name="Miranda-Saavedra D."/>
            <person name="Barton G.J."/>
            <person name="Westrop G.D."/>
            <person name="Mueller S."/>
            <person name="Dessi D."/>
            <person name="Fiori P.L."/>
            <person name="Ren Q."/>
            <person name="Paulsen I."/>
            <person name="Zhang H."/>
            <person name="Bastida-Corcuera F.D."/>
            <person name="Simoes-Barbosa A."/>
            <person name="Brown M.T."/>
            <person name="Hayes R.D."/>
            <person name="Mukherjee M."/>
            <person name="Okumura C.Y."/>
            <person name="Schneider R."/>
            <person name="Smith A.J."/>
            <person name="Vanacova S."/>
            <person name="Villalvazo M."/>
            <person name="Haas B.J."/>
            <person name="Pertea M."/>
            <person name="Feldblyum T.V."/>
            <person name="Utterback T.R."/>
            <person name="Shu C.L."/>
            <person name="Osoegawa K."/>
            <person name="de Jong P.J."/>
            <person name="Hrdy I."/>
            <person name="Horvathova L."/>
            <person name="Zubacova Z."/>
            <person name="Dolezal P."/>
            <person name="Malik S.B."/>
            <person name="Logsdon J.M. Jr."/>
            <person name="Henze K."/>
            <person name="Gupta A."/>
            <person name="Wang C.C."/>
            <person name="Dunne R.L."/>
            <person name="Upcroft J.A."/>
            <person name="Upcroft P."/>
            <person name="White O."/>
            <person name="Salzberg S.L."/>
            <person name="Tang P."/>
            <person name="Chiu C.-H."/>
            <person name="Lee Y.-S."/>
            <person name="Embley T.M."/>
            <person name="Coombs G.H."/>
            <person name="Mottram J.C."/>
            <person name="Tachezy J."/>
            <person name="Fraser-Liggett C.M."/>
            <person name="Johnson P.J."/>
        </authorList>
    </citation>
    <scope>NUCLEOTIDE SEQUENCE [LARGE SCALE GENOMIC DNA]</scope>
    <source>
        <strain evidence="2">G3</strain>
    </source>
</reference>
<keyword evidence="1" id="KW-0175">Coiled coil</keyword>
<name>A2FF23_TRIV3</name>
<evidence type="ECO:0000313" key="3">
    <source>
        <dbReference type="Proteomes" id="UP000001542"/>
    </source>
</evidence>
<organism evidence="2 3">
    <name type="scientific">Trichomonas vaginalis (strain ATCC PRA-98 / G3)</name>
    <dbReference type="NCBI Taxonomy" id="412133"/>
    <lineage>
        <taxon>Eukaryota</taxon>
        <taxon>Metamonada</taxon>
        <taxon>Parabasalia</taxon>
        <taxon>Trichomonadida</taxon>
        <taxon>Trichomonadidae</taxon>
        <taxon>Trichomonas</taxon>
    </lineage>
</organism>
<feature type="coiled-coil region" evidence="1">
    <location>
        <begin position="154"/>
        <end position="377"/>
    </location>
</feature>
<dbReference type="InParanoid" id="A2FF23"/>
<proteinExistence type="predicted"/>
<evidence type="ECO:0000256" key="1">
    <source>
        <dbReference type="SAM" id="Coils"/>
    </source>
</evidence>
<dbReference type="Proteomes" id="UP000001542">
    <property type="component" value="Unassembled WGS sequence"/>
</dbReference>
<dbReference type="VEuPathDB" id="TrichDB:TVAG_277620"/>
<sequence>MVCRTLMIFQIHVIPKKVTLWVYRPSQGCKNHITLDLYTYRRESNNPIKEKADKDALKILEERMKHSEKRFDIQKKDIMALHDKILEMDNKIKDEDEETFRINDINSKIGDLGNMIHECDKKIEKNIKALQEKFDAFLESQHKEENKNIRQEELVKYDQRINKLKNLFDQMNEKFNDLKNKYDELEYEAHQEEETNCEVQARDEDTLMKLQDINEKIEQIEKENASFNEDLSNVLQRLGENEKLYESQNHDIIDVKKLLSKLNNDINEIEEADSKKHSNELTNAYGNSLKALEEKLNKYDISYNTQKEEINIINNRIQEIEDRCMSNLCMMHVKTNEFEKNLQEKFNDLNNKIQNNINNSENDIKVLKQKIESFEDNQNVNEFNNKLNEYQVIQDKLNNSFVELQEKVNYLTDATSMFFGCDNNQDESIIIKIHYDDDILEDKIISNENTLNILESKIKDIKNQMRNTENYKVANGAQNNQ</sequence>
<protein>
    <submittedName>
        <fullName evidence="2">Uncharacterized protein</fullName>
    </submittedName>
</protein>
<keyword evidence="3" id="KW-1185">Reference proteome</keyword>